<evidence type="ECO:0000313" key="1">
    <source>
        <dbReference type="EMBL" id="PQJ76550.1"/>
    </source>
</evidence>
<dbReference type="EMBL" id="MSCM01000002">
    <property type="protein sequence ID" value="PQJ76550.1"/>
    <property type="molecule type" value="Genomic_DNA"/>
</dbReference>
<accession>A0A2S7WG15</accession>
<protein>
    <submittedName>
        <fullName evidence="1">Uncharacterized protein</fullName>
    </submittedName>
</protein>
<proteinExistence type="predicted"/>
<gene>
    <name evidence="1" type="ORF">BTO16_11660</name>
</gene>
<organism evidence="1 2">
    <name type="scientific">Polaribacter glomeratus</name>
    <dbReference type="NCBI Taxonomy" id="102"/>
    <lineage>
        <taxon>Bacteria</taxon>
        <taxon>Pseudomonadati</taxon>
        <taxon>Bacteroidota</taxon>
        <taxon>Flavobacteriia</taxon>
        <taxon>Flavobacteriales</taxon>
        <taxon>Flavobacteriaceae</taxon>
    </lineage>
</organism>
<evidence type="ECO:0000313" key="2">
    <source>
        <dbReference type="Proteomes" id="UP000239068"/>
    </source>
</evidence>
<sequence length="59" mass="6877">MKNKNTDTQLSLTFPKVTYQNKNVFSQKTCDVIKLYGDNNSNKNKSNYINLVLKRTKSF</sequence>
<reference evidence="1 2" key="1">
    <citation type="submission" date="2016-12" db="EMBL/GenBank/DDBJ databases">
        <title>Trade-off between light-utilization and light-protection in marine flavobacteria.</title>
        <authorList>
            <person name="Kumagai Y."/>
            <person name="Yoshizawa S."/>
            <person name="Kogure K."/>
            <person name="Iwasaki W."/>
        </authorList>
    </citation>
    <scope>NUCLEOTIDE SEQUENCE [LARGE SCALE GENOMIC DNA]</scope>
    <source>
        <strain evidence="1 2">ATCC 43844</strain>
    </source>
</reference>
<comment type="caution">
    <text evidence="1">The sequence shown here is derived from an EMBL/GenBank/DDBJ whole genome shotgun (WGS) entry which is preliminary data.</text>
</comment>
<dbReference type="Proteomes" id="UP000239068">
    <property type="component" value="Unassembled WGS sequence"/>
</dbReference>
<name>A0A2S7WG15_9FLAO</name>
<keyword evidence="2" id="KW-1185">Reference proteome</keyword>
<dbReference type="AlphaFoldDB" id="A0A2S7WG15"/>